<dbReference type="EMBL" id="JADCNL010000007">
    <property type="protein sequence ID" value="KAG0473454.1"/>
    <property type="molecule type" value="Genomic_DNA"/>
</dbReference>
<feature type="domain" description="Bulb-type lectin" evidence="2">
    <location>
        <begin position="31"/>
        <end position="139"/>
    </location>
</feature>
<dbReference type="SUPFAM" id="SSF51110">
    <property type="entry name" value="alpha-D-mannose-specific plant lectins"/>
    <property type="match status" value="1"/>
</dbReference>
<evidence type="ECO:0000313" key="4">
    <source>
        <dbReference type="Proteomes" id="UP000636800"/>
    </source>
</evidence>
<dbReference type="OrthoDB" id="206201at2759"/>
<name>A0A835URX6_VANPL</name>
<dbReference type="AlphaFoldDB" id="A0A835URX6"/>
<proteinExistence type="predicted"/>
<sequence>MAFSNNPSSIFLFSAAIVLALLASASSALVGNFLDSGSQLNSGDNLAAGTFNFTMQPDCNLVLYNGQKALWSSLTNGKGAGCTLQLRDDGELIIVNDKAVVVWRSDTGGNTGKHSLVLKDNGVAVVYTTAVWSTGRRIN</sequence>
<protein>
    <recommendedName>
        <fullName evidence="2">Bulb-type lectin domain-containing protein</fullName>
    </recommendedName>
</protein>
<dbReference type="InterPro" id="IPR001480">
    <property type="entry name" value="Bulb-type_lectin_dom"/>
</dbReference>
<gene>
    <name evidence="3" type="ORF">HPP92_015311</name>
</gene>
<comment type="caution">
    <text evidence="3">The sequence shown here is derived from an EMBL/GenBank/DDBJ whole genome shotgun (WGS) entry which is preliminary data.</text>
</comment>
<organism evidence="3 4">
    <name type="scientific">Vanilla planifolia</name>
    <name type="common">Vanilla</name>
    <dbReference type="NCBI Taxonomy" id="51239"/>
    <lineage>
        <taxon>Eukaryota</taxon>
        <taxon>Viridiplantae</taxon>
        <taxon>Streptophyta</taxon>
        <taxon>Embryophyta</taxon>
        <taxon>Tracheophyta</taxon>
        <taxon>Spermatophyta</taxon>
        <taxon>Magnoliopsida</taxon>
        <taxon>Liliopsida</taxon>
        <taxon>Asparagales</taxon>
        <taxon>Orchidaceae</taxon>
        <taxon>Vanilloideae</taxon>
        <taxon>Vanilleae</taxon>
        <taxon>Vanilla</taxon>
    </lineage>
</organism>
<feature type="signal peptide" evidence="1">
    <location>
        <begin position="1"/>
        <end position="27"/>
    </location>
</feature>
<dbReference type="InterPro" id="IPR036426">
    <property type="entry name" value="Bulb-type_lectin_dom_sf"/>
</dbReference>
<dbReference type="SMART" id="SM00108">
    <property type="entry name" value="B_lectin"/>
    <property type="match status" value="1"/>
</dbReference>
<evidence type="ECO:0000256" key="1">
    <source>
        <dbReference type="SAM" id="SignalP"/>
    </source>
</evidence>
<accession>A0A835URX6</accession>
<feature type="chain" id="PRO_5032972109" description="Bulb-type lectin domain-containing protein" evidence="1">
    <location>
        <begin position="28"/>
        <end position="139"/>
    </location>
</feature>
<dbReference type="Proteomes" id="UP000636800">
    <property type="component" value="Chromosome 7"/>
</dbReference>
<dbReference type="GO" id="GO:0051707">
    <property type="term" value="P:response to other organism"/>
    <property type="evidence" value="ECO:0007669"/>
    <property type="project" value="UniProtKB-ARBA"/>
</dbReference>
<reference evidence="3 4" key="1">
    <citation type="journal article" date="2020" name="Nat. Food">
        <title>A phased Vanilla planifolia genome enables genetic improvement of flavour and production.</title>
        <authorList>
            <person name="Hasing T."/>
            <person name="Tang H."/>
            <person name="Brym M."/>
            <person name="Khazi F."/>
            <person name="Huang T."/>
            <person name="Chambers A.H."/>
        </authorList>
    </citation>
    <scope>NUCLEOTIDE SEQUENCE [LARGE SCALE GENOMIC DNA]</scope>
    <source>
        <tissue evidence="3">Leaf</tissue>
    </source>
</reference>
<dbReference type="CDD" id="cd00028">
    <property type="entry name" value="B_lectin"/>
    <property type="match status" value="1"/>
</dbReference>
<keyword evidence="1" id="KW-0732">Signal</keyword>
<dbReference type="PROSITE" id="PS50927">
    <property type="entry name" value="BULB_LECTIN"/>
    <property type="match status" value="1"/>
</dbReference>
<keyword evidence="4" id="KW-1185">Reference proteome</keyword>
<dbReference type="Gene3D" id="2.90.10.10">
    <property type="entry name" value="Bulb-type lectin domain"/>
    <property type="match status" value="1"/>
</dbReference>
<evidence type="ECO:0000313" key="3">
    <source>
        <dbReference type="EMBL" id="KAG0473454.1"/>
    </source>
</evidence>
<evidence type="ECO:0000259" key="2">
    <source>
        <dbReference type="PROSITE" id="PS50927"/>
    </source>
</evidence>